<evidence type="ECO:0000256" key="4">
    <source>
        <dbReference type="PROSITE-ProRule" id="PRU00433"/>
    </source>
</evidence>
<feature type="signal peptide" evidence="5">
    <location>
        <begin position="1"/>
        <end position="19"/>
    </location>
</feature>
<dbReference type="GO" id="GO:0009055">
    <property type="term" value="F:electron transfer activity"/>
    <property type="evidence" value="ECO:0007669"/>
    <property type="project" value="InterPro"/>
</dbReference>
<evidence type="ECO:0000313" key="7">
    <source>
        <dbReference type="EMBL" id="QKF78662.1"/>
    </source>
</evidence>
<evidence type="ECO:0000313" key="8">
    <source>
        <dbReference type="Proteomes" id="UP000503313"/>
    </source>
</evidence>
<dbReference type="AlphaFoldDB" id="A0AAE7BIP6"/>
<evidence type="ECO:0000259" key="6">
    <source>
        <dbReference type="PROSITE" id="PS51007"/>
    </source>
</evidence>
<feature type="domain" description="Cytochrome c" evidence="6">
    <location>
        <begin position="127"/>
        <end position="210"/>
    </location>
</feature>
<dbReference type="GO" id="GO:0020037">
    <property type="term" value="F:heme binding"/>
    <property type="evidence" value="ECO:0007669"/>
    <property type="project" value="InterPro"/>
</dbReference>
<dbReference type="RefSeq" id="WP_172658811.1">
    <property type="nucleotide sequence ID" value="NZ_CP053835.1"/>
</dbReference>
<dbReference type="InterPro" id="IPR036909">
    <property type="entry name" value="Cyt_c-like_dom_sf"/>
</dbReference>
<gene>
    <name evidence="7" type="ORF">ADFLV_2689</name>
</gene>
<dbReference type="PANTHER" id="PTHR33751">
    <property type="entry name" value="CBB3-TYPE CYTOCHROME C OXIDASE SUBUNIT FIXP"/>
    <property type="match status" value="1"/>
</dbReference>
<protein>
    <recommendedName>
        <fullName evidence="6">Cytochrome c domain-containing protein</fullName>
    </recommendedName>
</protein>
<dbReference type="Pfam" id="PF00034">
    <property type="entry name" value="Cytochrom_C"/>
    <property type="match status" value="1"/>
</dbReference>
<organism evidence="7 8">
    <name type="scientific">Arcobacter defluvii</name>
    <dbReference type="NCBI Taxonomy" id="873191"/>
    <lineage>
        <taxon>Bacteria</taxon>
        <taxon>Pseudomonadati</taxon>
        <taxon>Campylobacterota</taxon>
        <taxon>Epsilonproteobacteria</taxon>
        <taxon>Campylobacterales</taxon>
        <taxon>Arcobacteraceae</taxon>
        <taxon>Arcobacter</taxon>
    </lineage>
</organism>
<name>A0AAE7BIP6_9BACT</name>
<accession>A0AAE7BIP6</accession>
<dbReference type="PANTHER" id="PTHR33751:SF1">
    <property type="entry name" value="CBB3-TYPE CYTOCHROME C OXIDASE SUBUNIT FIXP"/>
    <property type="match status" value="1"/>
</dbReference>
<dbReference type="InterPro" id="IPR050597">
    <property type="entry name" value="Cytochrome_c_Oxidase_Subunit"/>
</dbReference>
<dbReference type="Gene3D" id="1.10.760.10">
    <property type="entry name" value="Cytochrome c-like domain"/>
    <property type="match status" value="1"/>
</dbReference>
<dbReference type="Proteomes" id="UP000503313">
    <property type="component" value="Chromosome"/>
</dbReference>
<feature type="chain" id="PRO_5041994314" description="Cytochrome c domain-containing protein" evidence="5">
    <location>
        <begin position="20"/>
        <end position="212"/>
    </location>
</feature>
<dbReference type="PROSITE" id="PS51007">
    <property type="entry name" value="CYTC"/>
    <property type="match status" value="1"/>
</dbReference>
<proteinExistence type="predicted"/>
<dbReference type="GO" id="GO:0046872">
    <property type="term" value="F:metal ion binding"/>
    <property type="evidence" value="ECO:0007669"/>
    <property type="project" value="UniProtKB-KW"/>
</dbReference>
<evidence type="ECO:0000256" key="2">
    <source>
        <dbReference type="ARBA" id="ARBA00022723"/>
    </source>
</evidence>
<keyword evidence="3 4" id="KW-0408">Iron</keyword>
<sequence length="212" mass="23389">MKKAILSSILLLGTTSIIADTTMCFKENHASMSTIENTALNGGACEGKYSINDMKAKGWIVDDIKISQSANGMNFIYILKTPNSSIQPVVAGNISGNSADMEARILAKLEAKKEAQEKAKVEKELKDAAIIAKELYTNKCQTCHGTNGEKRAYNSARPLRDLSQEDMQESIKNYKVGKVDSMNANIMAPYANFIDYKEIKGIYAYLKELNNK</sequence>
<evidence type="ECO:0000256" key="3">
    <source>
        <dbReference type="ARBA" id="ARBA00023004"/>
    </source>
</evidence>
<dbReference type="EMBL" id="CP053835">
    <property type="protein sequence ID" value="QKF78662.1"/>
    <property type="molecule type" value="Genomic_DNA"/>
</dbReference>
<evidence type="ECO:0000256" key="5">
    <source>
        <dbReference type="SAM" id="SignalP"/>
    </source>
</evidence>
<keyword evidence="2 4" id="KW-0479">Metal-binding</keyword>
<evidence type="ECO:0000256" key="1">
    <source>
        <dbReference type="ARBA" id="ARBA00022617"/>
    </source>
</evidence>
<keyword evidence="1 4" id="KW-0349">Heme</keyword>
<dbReference type="InterPro" id="IPR009056">
    <property type="entry name" value="Cyt_c-like_dom"/>
</dbReference>
<keyword evidence="5" id="KW-0732">Signal</keyword>
<dbReference type="SUPFAM" id="SSF46626">
    <property type="entry name" value="Cytochrome c"/>
    <property type="match status" value="1"/>
</dbReference>
<keyword evidence="8" id="KW-1185">Reference proteome</keyword>
<dbReference type="KEGG" id="adz:ADFLV_2689"/>
<reference evidence="7 8" key="1">
    <citation type="submission" date="2020-05" db="EMBL/GenBank/DDBJ databases">
        <title>Complete genome sequencing of Campylobacter and Arcobacter type strains.</title>
        <authorList>
            <person name="Miller W.G."/>
            <person name="Yee E."/>
        </authorList>
    </citation>
    <scope>NUCLEOTIDE SEQUENCE [LARGE SCALE GENOMIC DNA]</scope>
    <source>
        <strain evidence="7 8">LMG 25694</strain>
    </source>
</reference>